<keyword evidence="8" id="KW-0319">Glycerol metabolism</keyword>
<keyword evidence="12 14" id="KW-0472">Membrane</keyword>
<dbReference type="GO" id="GO:0019432">
    <property type="term" value="P:triglyceride biosynthetic process"/>
    <property type="evidence" value="ECO:0007669"/>
    <property type="project" value="TreeGrafter"/>
</dbReference>
<dbReference type="OrthoDB" id="264532at2759"/>
<evidence type="ECO:0000256" key="12">
    <source>
        <dbReference type="ARBA" id="ARBA00023136"/>
    </source>
</evidence>
<evidence type="ECO:0000256" key="1">
    <source>
        <dbReference type="ARBA" id="ARBA00004477"/>
    </source>
</evidence>
<name>A0A485KM34_9STRA</name>
<dbReference type="EMBL" id="VJMH01005128">
    <property type="protein sequence ID" value="KAF0700340.1"/>
    <property type="molecule type" value="Genomic_DNA"/>
</dbReference>
<evidence type="ECO:0000256" key="3">
    <source>
        <dbReference type="ARBA" id="ARBA00005189"/>
    </source>
</evidence>
<keyword evidence="10 14" id="KW-1133">Transmembrane helix</keyword>
<comment type="similarity">
    <text evidence="4 14">Belongs to the diacylglycerol acyltransferase family.</text>
</comment>
<dbReference type="InterPro" id="IPR007130">
    <property type="entry name" value="DAGAT"/>
</dbReference>
<dbReference type="GO" id="GO:0006071">
    <property type="term" value="P:glycerol metabolic process"/>
    <property type="evidence" value="ECO:0007669"/>
    <property type="project" value="UniProtKB-KW"/>
</dbReference>
<feature type="transmembrane region" description="Helical" evidence="14">
    <location>
        <begin position="63"/>
        <end position="84"/>
    </location>
</feature>
<keyword evidence="6 14" id="KW-0808">Transferase</keyword>
<evidence type="ECO:0000256" key="5">
    <source>
        <dbReference type="ARBA" id="ARBA00022516"/>
    </source>
</evidence>
<comment type="subcellular location">
    <subcellularLocation>
        <location evidence="1 14">Endoplasmic reticulum membrane</location>
        <topology evidence="1 14">Multi-pass membrane protein</topology>
    </subcellularLocation>
</comment>
<organism evidence="16 17">
    <name type="scientific">Aphanomyces stellatus</name>
    <dbReference type="NCBI Taxonomy" id="120398"/>
    <lineage>
        <taxon>Eukaryota</taxon>
        <taxon>Sar</taxon>
        <taxon>Stramenopiles</taxon>
        <taxon>Oomycota</taxon>
        <taxon>Saprolegniomycetes</taxon>
        <taxon>Saprolegniales</taxon>
        <taxon>Verrucalvaceae</taxon>
        <taxon>Aphanomyces</taxon>
    </lineage>
</organism>
<comment type="pathway">
    <text evidence="3">Lipid metabolism.</text>
</comment>
<evidence type="ECO:0000256" key="11">
    <source>
        <dbReference type="ARBA" id="ARBA00023098"/>
    </source>
</evidence>
<evidence type="ECO:0000256" key="6">
    <source>
        <dbReference type="ARBA" id="ARBA00022679"/>
    </source>
</evidence>
<keyword evidence="17" id="KW-1185">Reference proteome</keyword>
<evidence type="ECO:0000313" key="16">
    <source>
        <dbReference type="EMBL" id="VFT86037.1"/>
    </source>
</evidence>
<evidence type="ECO:0000256" key="10">
    <source>
        <dbReference type="ARBA" id="ARBA00022989"/>
    </source>
</evidence>
<dbReference type="EC" id="2.3.1.-" evidence="14"/>
<dbReference type="Proteomes" id="UP000332933">
    <property type="component" value="Unassembled WGS sequence"/>
</dbReference>
<reference evidence="15" key="2">
    <citation type="submission" date="2019-06" db="EMBL/GenBank/DDBJ databases">
        <title>Genomics analysis of Aphanomyces spp. identifies a new class of oomycete effector associated with host adaptation.</title>
        <authorList>
            <person name="Gaulin E."/>
        </authorList>
    </citation>
    <scope>NUCLEOTIDE SEQUENCE</scope>
    <source>
        <strain evidence="15">CBS 578.67</strain>
    </source>
</reference>
<sequence>MAGTAKEATLAPGLTTDKNGSVRLHAESSIRKSLPGFLADFVELTISLFVIHYFWWFWGVCCILYYVHWCGYTVVSVGLIVAYLPVYMNGAHKKVTVAEGNQKWDWLRTHPIWTCMCEYMKLDIVREAELDPKKQYVFGFHPHGILILSRLTAYAGNFEKLFPGIEVRALGATPMFYVPLARELCLWLTVVDASSKTAARVLDNDMSIIVYPGGSKEIFLTDPKSKDTQLVLSDRMGFVKLAIKYGAELVPVFVFGEKWMYNIWNPPASVRKFFYKTLKVPFLAFWGRFGTWLPVQLTGKRRFGVVYGKPIPVTKNENPTDEEIAALHAIYVERVKEIFAKYKTEFGYDDDETLTIIASKTPRAAKKDD</sequence>
<comment type="pathway">
    <text evidence="2">Glycerolipid metabolism; triacylglycerol biosynthesis.</text>
</comment>
<evidence type="ECO:0000256" key="2">
    <source>
        <dbReference type="ARBA" id="ARBA00004771"/>
    </source>
</evidence>
<proteinExistence type="inferred from homology"/>
<dbReference type="AlphaFoldDB" id="A0A485KM34"/>
<evidence type="ECO:0000256" key="8">
    <source>
        <dbReference type="ARBA" id="ARBA00022798"/>
    </source>
</evidence>
<accession>A0A485KM34</accession>
<dbReference type="GO" id="GO:0004144">
    <property type="term" value="F:diacylglycerol O-acyltransferase activity"/>
    <property type="evidence" value="ECO:0007669"/>
    <property type="project" value="TreeGrafter"/>
</dbReference>
<reference evidence="16 17" key="1">
    <citation type="submission" date="2019-03" db="EMBL/GenBank/DDBJ databases">
        <authorList>
            <person name="Gaulin E."/>
            <person name="Dumas B."/>
        </authorList>
    </citation>
    <scope>NUCLEOTIDE SEQUENCE [LARGE SCALE GENOMIC DNA]</scope>
    <source>
        <strain evidence="16">CBS 568.67</strain>
    </source>
</reference>
<evidence type="ECO:0000256" key="4">
    <source>
        <dbReference type="ARBA" id="ARBA00005420"/>
    </source>
</evidence>
<feature type="transmembrane region" description="Helical" evidence="14">
    <location>
        <begin position="37"/>
        <end position="57"/>
    </location>
</feature>
<evidence type="ECO:0000313" key="15">
    <source>
        <dbReference type="EMBL" id="KAF0700340.1"/>
    </source>
</evidence>
<keyword evidence="5" id="KW-0444">Lipid biosynthesis</keyword>
<protein>
    <recommendedName>
        <fullName evidence="14">Acyltransferase</fullName>
        <ecNumber evidence="14">2.3.1.-</ecNumber>
    </recommendedName>
</protein>
<dbReference type="EMBL" id="CAADRA010005149">
    <property type="protein sequence ID" value="VFT86037.1"/>
    <property type="molecule type" value="Genomic_DNA"/>
</dbReference>
<keyword evidence="13" id="KW-0012">Acyltransferase</keyword>
<dbReference type="PANTHER" id="PTHR12317:SF0">
    <property type="entry name" value="ACYLTRANSFERASE"/>
    <property type="match status" value="1"/>
</dbReference>
<keyword evidence="9 14" id="KW-0256">Endoplasmic reticulum</keyword>
<dbReference type="Pfam" id="PF03982">
    <property type="entry name" value="DAGAT"/>
    <property type="match status" value="1"/>
</dbReference>
<keyword evidence="7 14" id="KW-0812">Transmembrane</keyword>
<keyword evidence="11" id="KW-0443">Lipid metabolism</keyword>
<evidence type="ECO:0000256" key="9">
    <source>
        <dbReference type="ARBA" id="ARBA00022824"/>
    </source>
</evidence>
<gene>
    <name evidence="16" type="primary">Aste57867_9153</name>
    <name evidence="15" type="ORF">As57867_009117</name>
    <name evidence="16" type="ORF">ASTE57867_9153</name>
</gene>
<evidence type="ECO:0000313" key="17">
    <source>
        <dbReference type="Proteomes" id="UP000332933"/>
    </source>
</evidence>
<evidence type="ECO:0000256" key="13">
    <source>
        <dbReference type="ARBA" id="ARBA00023315"/>
    </source>
</evidence>
<dbReference type="GO" id="GO:0005789">
    <property type="term" value="C:endoplasmic reticulum membrane"/>
    <property type="evidence" value="ECO:0007669"/>
    <property type="project" value="UniProtKB-SubCell"/>
</dbReference>
<evidence type="ECO:0000256" key="7">
    <source>
        <dbReference type="ARBA" id="ARBA00022692"/>
    </source>
</evidence>
<evidence type="ECO:0000256" key="14">
    <source>
        <dbReference type="RuleBase" id="RU367023"/>
    </source>
</evidence>
<dbReference type="CDD" id="cd07987">
    <property type="entry name" value="LPLAT_MGAT-like"/>
    <property type="match status" value="1"/>
</dbReference>
<dbReference type="PANTHER" id="PTHR12317">
    <property type="entry name" value="DIACYLGLYCEROL O-ACYLTRANSFERASE"/>
    <property type="match status" value="1"/>
</dbReference>